<dbReference type="OrthoDB" id="1002462at2759"/>
<dbReference type="AlphaFoldDB" id="A0A5B6VQ52"/>
<name>A0A5B6VQ52_9ROSI</name>
<gene>
    <name evidence="1" type="ORF">EPI10_016890</name>
</gene>
<protein>
    <submittedName>
        <fullName evidence="1">Homeobox-leucine zipper protein ANTHOCYANINLESS 2-like</fullName>
    </submittedName>
</protein>
<accession>A0A5B6VQ52</accession>
<evidence type="ECO:0000313" key="2">
    <source>
        <dbReference type="Proteomes" id="UP000325315"/>
    </source>
</evidence>
<sequence>MVSKPPAAVSGCFLKSCSWNSLILFTVMNLSDQAIDVDPTSFSASVSHKKRFNGTCDHCKIKGHERENFYRLIGYPPNFKFTKKEEFYLFLFYFPSALYFPLTYSYSNVAASISAIPESQSYKATKQDIRALEENGTWEIVPLPLAKFLLATNGCIESNTTPMVLLNGLRHEWWVKLLSNKQKLIFKRLFLLWLSR</sequence>
<keyword evidence="1" id="KW-0238">DNA-binding</keyword>
<keyword evidence="1" id="KW-0371">Homeobox</keyword>
<dbReference type="Proteomes" id="UP000325315">
    <property type="component" value="Unassembled WGS sequence"/>
</dbReference>
<proteinExistence type="predicted"/>
<organism evidence="1 2">
    <name type="scientific">Gossypium australe</name>
    <dbReference type="NCBI Taxonomy" id="47621"/>
    <lineage>
        <taxon>Eukaryota</taxon>
        <taxon>Viridiplantae</taxon>
        <taxon>Streptophyta</taxon>
        <taxon>Embryophyta</taxon>
        <taxon>Tracheophyta</taxon>
        <taxon>Spermatophyta</taxon>
        <taxon>Magnoliopsida</taxon>
        <taxon>eudicotyledons</taxon>
        <taxon>Gunneridae</taxon>
        <taxon>Pentapetalae</taxon>
        <taxon>rosids</taxon>
        <taxon>malvids</taxon>
        <taxon>Malvales</taxon>
        <taxon>Malvaceae</taxon>
        <taxon>Malvoideae</taxon>
        <taxon>Gossypium</taxon>
    </lineage>
</organism>
<evidence type="ECO:0000313" key="1">
    <source>
        <dbReference type="EMBL" id="KAA3471250.1"/>
    </source>
</evidence>
<keyword evidence="2" id="KW-1185">Reference proteome</keyword>
<comment type="caution">
    <text evidence="1">The sequence shown here is derived from an EMBL/GenBank/DDBJ whole genome shotgun (WGS) entry which is preliminary data.</text>
</comment>
<reference evidence="2" key="1">
    <citation type="journal article" date="2019" name="Plant Biotechnol. J.">
        <title>Genome sequencing of the Australian wild diploid species Gossypium australe highlights disease resistance and delayed gland morphogenesis.</title>
        <authorList>
            <person name="Cai Y."/>
            <person name="Cai X."/>
            <person name="Wang Q."/>
            <person name="Wang P."/>
            <person name="Zhang Y."/>
            <person name="Cai C."/>
            <person name="Xu Y."/>
            <person name="Wang K."/>
            <person name="Zhou Z."/>
            <person name="Wang C."/>
            <person name="Geng S."/>
            <person name="Li B."/>
            <person name="Dong Q."/>
            <person name="Hou Y."/>
            <person name="Wang H."/>
            <person name="Ai P."/>
            <person name="Liu Z."/>
            <person name="Yi F."/>
            <person name="Sun M."/>
            <person name="An G."/>
            <person name="Cheng J."/>
            <person name="Zhang Y."/>
            <person name="Shi Q."/>
            <person name="Xie Y."/>
            <person name="Shi X."/>
            <person name="Chang Y."/>
            <person name="Huang F."/>
            <person name="Chen Y."/>
            <person name="Hong S."/>
            <person name="Mi L."/>
            <person name="Sun Q."/>
            <person name="Zhang L."/>
            <person name="Zhou B."/>
            <person name="Peng R."/>
            <person name="Zhang X."/>
            <person name="Liu F."/>
        </authorList>
    </citation>
    <scope>NUCLEOTIDE SEQUENCE [LARGE SCALE GENOMIC DNA]</scope>
    <source>
        <strain evidence="2">cv. PA1801</strain>
    </source>
</reference>
<dbReference type="GO" id="GO:0003677">
    <property type="term" value="F:DNA binding"/>
    <property type="evidence" value="ECO:0007669"/>
    <property type="project" value="UniProtKB-KW"/>
</dbReference>
<dbReference type="EMBL" id="SMMG02000006">
    <property type="protein sequence ID" value="KAA3471250.1"/>
    <property type="molecule type" value="Genomic_DNA"/>
</dbReference>